<organism evidence="12 13">
    <name type="scientific">Phaseolus coccineus</name>
    <name type="common">Scarlet runner bean</name>
    <name type="synonym">Phaseolus multiflorus</name>
    <dbReference type="NCBI Taxonomy" id="3886"/>
    <lineage>
        <taxon>Eukaryota</taxon>
        <taxon>Viridiplantae</taxon>
        <taxon>Streptophyta</taxon>
        <taxon>Embryophyta</taxon>
        <taxon>Tracheophyta</taxon>
        <taxon>Spermatophyta</taxon>
        <taxon>Magnoliopsida</taxon>
        <taxon>eudicotyledons</taxon>
        <taxon>Gunneridae</taxon>
        <taxon>Pentapetalae</taxon>
        <taxon>rosids</taxon>
        <taxon>fabids</taxon>
        <taxon>Fabales</taxon>
        <taxon>Fabaceae</taxon>
        <taxon>Papilionoideae</taxon>
        <taxon>50 kb inversion clade</taxon>
        <taxon>NPAAA clade</taxon>
        <taxon>indigoferoid/millettioid clade</taxon>
        <taxon>Phaseoleae</taxon>
        <taxon>Phaseolus</taxon>
    </lineage>
</organism>
<proteinExistence type="inferred from homology"/>
<dbReference type="SUPFAM" id="SSF52058">
    <property type="entry name" value="L domain-like"/>
    <property type="match status" value="1"/>
</dbReference>
<evidence type="ECO:0000256" key="6">
    <source>
        <dbReference type="ARBA" id="ARBA00022737"/>
    </source>
</evidence>
<evidence type="ECO:0000256" key="3">
    <source>
        <dbReference type="ARBA" id="ARBA00022475"/>
    </source>
</evidence>
<keyword evidence="9" id="KW-0675">Receptor</keyword>
<evidence type="ECO:0000256" key="9">
    <source>
        <dbReference type="ARBA" id="ARBA00023170"/>
    </source>
</evidence>
<evidence type="ECO:0000256" key="4">
    <source>
        <dbReference type="ARBA" id="ARBA00022614"/>
    </source>
</evidence>
<evidence type="ECO:0000256" key="7">
    <source>
        <dbReference type="ARBA" id="ARBA00022989"/>
    </source>
</evidence>
<keyword evidence="10" id="KW-0325">Glycoprotein</keyword>
<evidence type="ECO:0000313" key="12">
    <source>
        <dbReference type="EMBL" id="KAK7372632.1"/>
    </source>
</evidence>
<dbReference type="FunFam" id="3.80.10.10:FF:000111">
    <property type="entry name" value="LRR receptor-like serine/threonine-protein kinase ERECTA"/>
    <property type="match status" value="1"/>
</dbReference>
<dbReference type="GO" id="GO:0005886">
    <property type="term" value="C:plasma membrane"/>
    <property type="evidence" value="ECO:0007669"/>
    <property type="project" value="UniProtKB-SubCell"/>
</dbReference>
<keyword evidence="13" id="KW-1185">Reference proteome</keyword>
<comment type="subcellular location">
    <subcellularLocation>
        <location evidence="1">Cell membrane</location>
        <topology evidence="1">Single-pass type I membrane protein</topology>
    </subcellularLocation>
</comment>
<evidence type="ECO:0000256" key="2">
    <source>
        <dbReference type="ARBA" id="ARBA00009592"/>
    </source>
</evidence>
<reference evidence="12 13" key="1">
    <citation type="submission" date="2024-01" db="EMBL/GenBank/DDBJ databases">
        <title>The genomes of 5 underutilized Papilionoideae crops provide insights into root nodulation and disease resistanc.</title>
        <authorList>
            <person name="Jiang F."/>
        </authorList>
    </citation>
    <scope>NUCLEOTIDE SEQUENCE [LARGE SCALE GENOMIC DNA]</scope>
    <source>
        <strain evidence="12">JINMINGXINNONG_FW02</strain>
        <tissue evidence="12">Leaves</tissue>
    </source>
</reference>
<evidence type="ECO:0000256" key="1">
    <source>
        <dbReference type="ARBA" id="ARBA00004251"/>
    </source>
</evidence>
<dbReference type="Gene3D" id="3.80.10.10">
    <property type="entry name" value="Ribonuclease Inhibitor"/>
    <property type="match status" value="1"/>
</dbReference>
<dbReference type="Proteomes" id="UP001374584">
    <property type="component" value="Unassembled WGS sequence"/>
</dbReference>
<keyword evidence="3" id="KW-1003">Cell membrane</keyword>
<evidence type="ECO:0000256" key="10">
    <source>
        <dbReference type="ARBA" id="ARBA00023180"/>
    </source>
</evidence>
<comment type="similarity">
    <text evidence="2">Belongs to the RLP family.</text>
</comment>
<evidence type="ECO:0000256" key="11">
    <source>
        <dbReference type="SAM" id="Phobius"/>
    </source>
</evidence>
<keyword evidence="8 11" id="KW-0472">Membrane</keyword>
<keyword evidence="5 11" id="KW-0812">Transmembrane</keyword>
<sequence length="215" mass="23696">MMNASDNQTGLKYLGNTRKYNDSVVIVMKGHYMELERILTVFTTIDLSNNMFEGEVPKAVGELHSLVGLNLSHNRITGTIPLTLSNLSNLEWLDLSWNQLKGEIPMALTNLNFLAVLNLSQNQFEGVVPTGGQFNTFENDSYAGNPMLCGIPLSKACNGDKEREARPTLDEEESGFGWKCVMVGYACGMMFGIILGCSVFFAGKPQWLASLLKPC</sequence>
<dbReference type="EMBL" id="JAYMYR010000003">
    <property type="protein sequence ID" value="KAK7372632.1"/>
    <property type="molecule type" value="Genomic_DNA"/>
</dbReference>
<dbReference type="InterPro" id="IPR001611">
    <property type="entry name" value="Leu-rich_rpt"/>
</dbReference>
<comment type="caution">
    <text evidence="12">The sequence shown here is derived from an EMBL/GenBank/DDBJ whole genome shotgun (WGS) entry which is preliminary data.</text>
</comment>
<evidence type="ECO:0000256" key="8">
    <source>
        <dbReference type="ARBA" id="ARBA00023136"/>
    </source>
</evidence>
<feature type="transmembrane region" description="Helical" evidence="11">
    <location>
        <begin position="182"/>
        <end position="203"/>
    </location>
</feature>
<keyword evidence="6" id="KW-0677">Repeat</keyword>
<dbReference type="PRINTS" id="PR00019">
    <property type="entry name" value="LEURICHRPT"/>
</dbReference>
<evidence type="ECO:0000313" key="13">
    <source>
        <dbReference type="Proteomes" id="UP001374584"/>
    </source>
</evidence>
<dbReference type="PANTHER" id="PTHR27004">
    <property type="entry name" value="RECEPTOR-LIKE PROTEIN 12 ISOFORM X1"/>
    <property type="match status" value="1"/>
</dbReference>
<name>A0AAN9RIL1_PHACN</name>
<keyword evidence="7 11" id="KW-1133">Transmembrane helix</keyword>
<dbReference type="PANTHER" id="PTHR27004:SF444">
    <property type="entry name" value="TM RESISTANCE PROTEIN, PUTATIVE-RELATED"/>
    <property type="match status" value="1"/>
</dbReference>
<dbReference type="AlphaFoldDB" id="A0AAN9RIL1"/>
<protein>
    <submittedName>
        <fullName evidence="12">Uncharacterized protein</fullName>
    </submittedName>
</protein>
<gene>
    <name evidence="12" type="ORF">VNO80_06019</name>
</gene>
<evidence type="ECO:0000256" key="5">
    <source>
        <dbReference type="ARBA" id="ARBA00022692"/>
    </source>
</evidence>
<keyword evidence="4" id="KW-0433">Leucine-rich repeat</keyword>
<accession>A0AAN9RIL1</accession>
<dbReference type="InterPro" id="IPR032675">
    <property type="entry name" value="LRR_dom_sf"/>
</dbReference>
<dbReference type="Pfam" id="PF13855">
    <property type="entry name" value="LRR_8"/>
    <property type="match status" value="1"/>
</dbReference>